<reference evidence="1 2" key="1">
    <citation type="submission" date="2019-04" db="EMBL/GenBank/DDBJ databases">
        <title>An improved genome assembly and genetic linkage map for asparagus bean, Vigna unguiculata ssp. sesquipedialis.</title>
        <authorList>
            <person name="Xia Q."/>
            <person name="Zhang R."/>
            <person name="Dong Y."/>
        </authorList>
    </citation>
    <scope>NUCLEOTIDE SEQUENCE [LARGE SCALE GENOMIC DNA]</scope>
    <source>
        <tissue evidence="1">Leaf</tissue>
    </source>
</reference>
<evidence type="ECO:0000313" key="2">
    <source>
        <dbReference type="Proteomes" id="UP000501690"/>
    </source>
</evidence>
<proteinExistence type="predicted"/>
<dbReference type="EMBL" id="CP039350">
    <property type="protein sequence ID" value="QCD96453.1"/>
    <property type="molecule type" value="Genomic_DNA"/>
</dbReference>
<evidence type="ECO:0000313" key="1">
    <source>
        <dbReference type="EMBL" id="QCD96453.1"/>
    </source>
</evidence>
<dbReference type="AlphaFoldDB" id="A0A4D6M6N2"/>
<name>A0A4D6M6N2_VIGUN</name>
<gene>
    <name evidence="1" type="ORF">DEO72_LG6g1156</name>
</gene>
<dbReference type="Proteomes" id="UP000501690">
    <property type="component" value="Linkage Group LG6"/>
</dbReference>
<organism evidence="1 2">
    <name type="scientific">Vigna unguiculata</name>
    <name type="common">Cowpea</name>
    <dbReference type="NCBI Taxonomy" id="3917"/>
    <lineage>
        <taxon>Eukaryota</taxon>
        <taxon>Viridiplantae</taxon>
        <taxon>Streptophyta</taxon>
        <taxon>Embryophyta</taxon>
        <taxon>Tracheophyta</taxon>
        <taxon>Spermatophyta</taxon>
        <taxon>Magnoliopsida</taxon>
        <taxon>eudicotyledons</taxon>
        <taxon>Gunneridae</taxon>
        <taxon>Pentapetalae</taxon>
        <taxon>rosids</taxon>
        <taxon>fabids</taxon>
        <taxon>Fabales</taxon>
        <taxon>Fabaceae</taxon>
        <taxon>Papilionoideae</taxon>
        <taxon>50 kb inversion clade</taxon>
        <taxon>NPAAA clade</taxon>
        <taxon>indigoferoid/millettioid clade</taxon>
        <taxon>Phaseoleae</taxon>
        <taxon>Vigna</taxon>
    </lineage>
</organism>
<keyword evidence="2" id="KW-1185">Reference proteome</keyword>
<protein>
    <submittedName>
        <fullName evidence="1">Uncharacterized protein</fullName>
    </submittedName>
</protein>
<accession>A0A4D6M6N2</accession>
<sequence>MDDARCCCHGRGAVRDGTAPDSGEIGVKVAGMEQVQARWFVPGLGGDWNPDSGRKRRRLPWRLMVAVRV</sequence>